<protein>
    <submittedName>
        <fullName evidence="2">Endo-polygalacturonase</fullName>
    </submittedName>
</protein>
<dbReference type="AlphaFoldDB" id="A0A642B2E8"/>
<dbReference type="EMBL" id="VWFV01000236">
    <property type="protein sequence ID" value="KAA4602735.1"/>
    <property type="molecule type" value="Genomic_DNA"/>
</dbReference>
<comment type="caution">
    <text evidence="2">The sequence shown here is derived from an EMBL/GenBank/DDBJ whole genome shotgun (WGS) entry which is preliminary data.</text>
</comment>
<feature type="non-terminal residue" evidence="2">
    <location>
        <position position="83"/>
    </location>
</feature>
<reference evidence="2" key="1">
    <citation type="journal article" date="2019" name="Nat. Med.">
        <title>A library of human gut bacterial isolates paired with longitudinal multiomics data enables mechanistic microbiome research.</title>
        <authorList>
            <person name="Poyet M."/>
            <person name="Groussin M."/>
            <person name="Gibbons S.M."/>
            <person name="Avila-Pacheco J."/>
            <person name="Jiang X."/>
            <person name="Kearney S.M."/>
            <person name="Perrotta A.R."/>
            <person name="Berdy B."/>
            <person name="Zhao S."/>
            <person name="Lieberman T.D."/>
            <person name="Swanson P.K."/>
            <person name="Smith M."/>
            <person name="Roesemann S."/>
            <person name="Alexander J.E."/>
            <person name="Rich S.A."/>
            <person name="Livny J."/>
            <person name="Vlamakis H."/>
            <person name="Clish C."/>
            <person name="Bullock K."/>
            <person name="Deik A."/>
            <person name="Scott J."/>
            <person name="Pierce K.A."/>
            <person name="Xavier R.J."/>
            <person name="Alm E.J."/>
        </authorList>
    </citation>
    <scope>NUCLEOTIDE SEQUENCE</scope>
    <source>
        <strain evidence="2">BIOML-A21</strain>
    </source>
</reference>
<keyword evidence="1" id="KW-0732">Signal</keyword>
<accession>A0A642B2E8</accession>
<feature type="signal peptide" evidence="1">
    <location>
        <begin position="1"/>
        <end position="21"/>
    </location>
</feature>
<evidence type="ECO:0000313" key="2">
    <source>
        <dbReference type="EMBL" id="KAA4602735.1"/>
    </source>
</evidence>
<evidence type="ECO:0000256" key="1">
    <source>
        <dbReference type="SAM" id="SignalP"/>
    </source>
</evidence>
<gene>
    <name evidence="2" type="ORF">F3C24_28095</name>
</gene>
<proteinExistence type="predicted"/>
<feature type="chain" id="PRO_5024791470" evidence="1">
    <location>
        <begin position="22"/>
        <end position="83"/>
    </location>
</feature>
<name>A0A642B2E8_BACOV</name>
<sequence length="83" mass="9049">MNYPKAILLSLALLAMHSLNAEVVTYPAGVGVKTLNDFSVEVRQGGGPWLPVDIYPVKVDRVDEKGHNVEVASIAYFDFDGMV</sequence>
<organism evidence="2">
    <name type="scientific">Bacteroides ovatus</name>
    <dbReference type="NCBI Taxonomy" id="28116"/>
    <lineage>
        <taxon>Bacteria</taxon>
        <taxon>Pseudomonadati</taxon>
        <taxon>Bacteroidota</taxon>
        <taxon>Bacteroidia</taxon>
        <taxon>Bacteroidales</taxon>
        <taxon>Bacteroidaceae</taxon>
        <taxon>Bacteroides</taxon>
    </lineage>
</organism>